<dbReference type="InterPro" id="IPR008952">
    <property type="entry name" value="Tetraspanin_EC2_sf"/>
</dbReference>
<name>A0A1D1W522_RAMVA</name>
<feature type="compositionally biased region" description="Basic residues" evidence="5">
    <location>
        <begin position="397"/>
        <end position="435"/>
    </location>
</feature>
<keyword evidence="4 6" id="KW-0472">Membrane</keyword>
<protein>
    <recommendedName>
        <fullName evidence="9">Tetraspanin</fullName>
    </recommendedName>
</protein>
<evidence type="ECO:0000256" key="1">
    <source>
        <dbReference type="ARBA" id="ARBA00004141"/>
    </source>
</evidence>
<evidence type="ECO:0000256" key="6">
    <source>
        <dbReference type="SAM" id="Phobius"/>
    </source>
</evidence>
<evidence type="ECO:0000256" key="5">
    <source>
        <dbReference type="SAM" id="MobiDB-lite"/>
    </source>
</evidence>
<dbReference type="InterPro" id="IPR018499">
    <property type="entry name" value="Tetraspanin/Peripherin"/>
</dbReference>
<feature type="region of interest" description="Disordered" evidence="5">
    <location>
        <begin position="189"/>
        <end position="435"/>
    </location>
</feature>
<comment type="caution">
    <text evidence="7">The sequence shown here is derived from an EMBL/GenBank/DDBJ whole genome shotgun (WGS) entry which is preliminary data.</text>
</comment>
<keyword evidence="8" id="KW-1185">Reference proteome</keyword>
<keyword evidence="2 6" id="KW-0812">Transmembrane</keyword>
<feature type="transmembrane region" description="Helical" evidence="6">
    <location>
        <begin position="119"/>
        <end position="138"/>
    </location>
</feature>
<dbReference type="STRING" id="947166.A0A1D1W522"/>
<dbReference type="Proteomes" id="UP000186922">
    <property type="component" value="Unassembled WGS sequence"/>
</dbReference>
<gene>
    <name evidence="7" type="primary">RvY_18246-1</name>
    <name evidence="7" type="synonym">RvY_18246.1</name>
    <name evidence="7" type="ORF">RvY_18246</name>
</gene>
<feature type="compositionally biased region" description="Polar residues" evidence="5">
    <location>
        <begin position="236"/>
        <end position="253"/>
    </location>
</feature>
<evidence type="ECO:0000256" key="2">
    <source>
        <dbReference type="ARBA" id="ARBA00022692"/>
    </source>
</evidence>
<dbReference type="OrthoDB" id="9836210at2759"/>
<accession>A0A1D1W522</accession>
<keyword evidence="3 6" id="KW-1133">Transmembrane helix</keyword>
<dbReference type="AlphaFoldDB" id="A0A1D1W522"/>
<feature type="compositionally biased region" description="Gly residues" evidence="5">
    <location>
        <begin position="351"/>
        <end position="363"/>
    </location>
</feature>
<dbReference type="GO" id="GO:0007601">
    <property type="term" value="P:visual perception"/>
    <property type="evidence" value="ECO:0007669"/>
    <property type="project" value="InterPro"/>
</dbReference>
<dbReference type="Pfam" id="PF00335">
    <property type="entry name" value="Tetraspanin"/>
    <property type="match status" value="1"/>
</dbReference>
<feature type="compositionally biased region" description="Low complexity" evidence="5">
    <location>
        <begin position="330"/>
        <end position="350"/>
    </location>
</feature>
<proteinExistence type="predicted"/>
<evidence type="ECO:0000256" key="3">
    <source>
        <dbReference type="ARBA" id="ARBA00022989"/>
    </source>
</evidence>
<organism evidence="7 8">
    <name type="scientific">Ramazzottius varieornatus</name>
    <name type="common">Water bear</name>
    <name type="synonym">Tardigrade</name>
    <dbReference type="NCBI Taxonomy" id="947166"/>
    <lineage>
        <taxon>Eukaryota</taxon>
        <taxon>Metazoa</taxon>
        <taxon>Ecdysozoa</taxon>
        <taxon>Tardigrada</taxon>
        <taxon>Eutardigrada</taxon>
        <taxon>Parachela</taxon>
        <taxon>Hypsibioidea</taxon>
        <taxon>Ramazzottiidae</taxon>
        <taxon>Ramazzottius</taxon>
    </lineage>
</organism>
<feature type="compositionally biased region" description="Basic and acidic residues" evidence="5">
    <location>
        <begin position="364"/>
        <end position="396"/>
    </location>
</feature>
<dbReference type="EMBL" id="BDGG01000018">
    <property type="protein sequence ID" value="GAV08580.1"/>
    <property type="molecule type" value="Genomic_DNA"/>
</dbReference>
<sequence>MAMDRYVRSLEMKRSIDEMQLELQCCGSKGAGDWFNITWIDNAYLDLKSAEVKAHMRDGAYKGPNVPFSCCSVRATRPCIHRNVTGAHAHYSWPMDSTLNSIGCAAALATEFGATTLSVVGYILLATFILMVSSLVFLKLLATAIANTYPWGDPEGQAPTWLMEECPIGMCNTETPQPLEDVPVAMPGAKAPAKKQRTNGKETKIQPPPGGLDTDDEDAVDVPLLRRASTEREQHPQQYARSGNISPYSNGNGYSRAGGHEQSGGYHHGNGYASDHGNMNRYDKQGYQASPSSAPPSRRPVGKKQAKFTGEEDETDNLVTDLTSDDDEGATTSKGGTTTTQGGDTNVSDGGPSGGGGGGGGGSGKKDKKGDKDGKKKGDKKGGEKDKKGKGKDGKDKKRGKSKDKKGKSKDKKKKGGSKTKKKKAKKKKKSKKRK</sequence>
<dbReference type="InterPro" id="IPR000830">
    <property type="entry name" value="Peripherin/rom-1"/>
</dbReference>
<dbReference type="PRINTS" id="PR00218">
    <property type="entry name" value="PERIPHERNRDS"/>
</dbReference>
<comment type="subcellular location">
    <subcellularLocation>
        <location evidence="1">Membrane</location>
        <topology evidence="1">Multi-pass membrane protein</topology>
    </subcellularLocation>
</comment>
<dbReference type="GO" id="GO:0016020">
    <property type="term" value="C:membrane"/>
    <property type="evidence" value="ECO:0007669"/>
    <property type="project" value="UniProtKB-SubCell"/>
</dbReference>
<evidence type="ECO:0000256" key="4">
    <source>
        <dbReference type="ARBA" id="ARBA00023136"/>
    </source>
</evidence>
<dbReference type="Gene3D" id="1.10.1450.10">
    <property type="entry name" value="Tetraspanin"/>
    <property type="match status" value="1"/>
</dbReference>
<reference evidence="7 8" key="1">
    <citation type="journal article" date="2016" name="Nat. Commun.">
        <title>Extremotolerant tardigrade genome and improved radiotolerance of human cultured cells by tardigrade-unique protein.</title>
        <authorList>
            <person name="Hashimoto T."/>
            <person name="Horikawa D.D."/>
            <person name="Saito Y."/>
            <person name="Kuwahara H."/>
            <person name="Kozuka-Hata H."/>
            <person name="Shin-I T."/>
            <person name="Minakuchi Y."/>
            <person name="Ohishi K."/>
            <person name="Motoyama A."/>
            <person name="Aizu T."/>
            <person name="Enomoto A."/>
            <person name="Kondo K."/>
            <person name="Tanaka S."/>
            <person name="Hara Y."/>
            <person name="Koshikawa S."/>
            <person name="Sagara H."/>
            <person name="Miura T."/>
            <person name="Yokobori S."/>
            <person name="Miyagawa K."/>
            <person name="Suzuki Y."/>
            <person name="Kubo T."/>
            <person name="Oyama M."/>
            <person name="Kohara Y."/>
            <person name="Fujiyama A."/>
            <person name="Arakawa K."/>
            <person name="Katayama T."/>
            <person name="Toyoda A."/>
            <person name="Kunieda T."/>
        </authorList>
    </citation>
    <scope>NUCLEOTIDE SEQUENCE [LARGE SCALE GENOMIC DNA]</scope>
    <source>
        <strain evidence="7 8">YOKOZUNA-1</strain>
    </source>
</reference>
<evidence type="ECO:0008006" key="9">
    <source>
        <dbReference type="Google" id="ProtNLM"/>
    </source>
</evidence>
<evidence type="ECO:0000313" key="8">
    <source>
        <dbReference type="Proteomes" id="UP000186922"/>
    </source>
</evidence>
<dbReference type="SUPFAM" id="SSF48652">
    <property type="entry name" value="Tetraspanin"/>
    <property type="match status" value="1"/>
</dbReference>
<evidence type="ECO:0000313" key="7">
    <source>
        <dbReference type="EMBL" id="GAV08580.1"/>
    </source>
</evidence>